<dbReference type="EMBL" id="CP058595">
    <property type="protein sequence ID" value="QLG43843.1"/>
    <property type="molecule type" value="Genomic_DNA"/>
</dbReference>
<dbReference type="RefSeq" id="WP_179240180.1">
    <property type="nucleotide sequence ID" value="NZ_CP058595.1"/>
</dbReference>
<dbReference type="KEGG" id="cagg:HYG79_00245"/>
<accession>A0A7H9AKG5</accession>
<keyword evidence="1" id="KW-0732">Signal</keyword>
<feature type="chain" id="PRO_5028954455" evidence="1">
    <location>
        <begin position="17"/>
        <end position="305"/>
    </location>
</feature>
<dbReference type="InterPro" id="IPR053154">
    <property type="entry name" value="c-di-AMP_regulator"/>
</dbReference>
<name>A0A7H9AKG5_9FLAO</name>
<dbReference type="AlphaFoldDB" id="A0A7H9AKG5"/>
<organism evidence="2 3">
    <name type="scientific">Costertonia aggregata</name>
    <dbReference type="NCBI Taxonomy" id="343403"/>
    <lineage>
        <taxon>Bacteria</taxon>
        <taxon>Pseudomonadati</taxon>
        <taxon>Bacteroidota</taxon>
        <taxon>Flavobacteriia</taxon>
        <taxon>Flavobacteriales</taxon>
        <taxon>Flavobacteriaceae</taxon>
        <taxon>Costertonia</taxon>
    </lineage>
</organism>
<evidence type="ECO:0000256" key="1">
    <source>
        <dbReference type="SAM" id="SignalP"/>
    </source>
</evidence>
<gene>
    <name evidence="2" type="ORF">HYG79_00245</name>
</gene>
<proteinExistence type="predicted"/>
<keyword evidence="3" id="KW-1185">Reference proteome</keyword>
<dbReference type="PANTHER" id="PTHR37804">
    <property type="entry name" value="CDAA REGULATORY PROTEIN CDAR"/>
    <property type="match status" value="1"/>
</dbReference>
<dbReference type="Gene3D" id="2.170.120.40">
    <property type="entry name" value="YbbR-like domain"/>
    <property type="match status" value="1"/>
</dbReference>
<evidence type="ECO:0000313" key="2">
    <source>
        <dbReference type="EMBL" id="QLG43843.1"/>
    </source>
</evidence>
<dbReference type="Gene3D" id="2.170.120.30">
    <property type="match status" value="1"/>
</dbReference>
<sequence length="305" mass="34993">MKIFLLFLLCSGAAWFVSKLSESYTSSATFDLSYINAPDTLLLVNTPKEMVDVKLRASGFQFLGFNFKNKKIRIDLDKVKTKGFTYFVPQQEYRKQIERQLSNTMELIEMDSDTLFFKFKRLYKKKVPVVPRLMVDLAQNFMLENSLRVTPDSVTITGLKEDIDTISNIRTEKKLLTDVTSSFSEKMALSKSNGLKFVKLSEQKVKVTGKVVRFSEKVIDVPVTVINLPKDVELRTFPNVISILCKAKIEQLKKLETSDFKLVVDYNSINDHSNKLLRVNLVKSPKGLHSARPLDVEVEYILKRQ</sequence>
<reference evidence="2 3" key="1">
    <citation type="journal article" date="2006" name="Int. J. Syst. Evol. Microbiol.">
        <title>Costertonia aggregata gen. nov., sp. nov., a mesophilic marine bacterium of the family Flavobacteriaceae, isolated from a mature biofilm.</title>
        <authorList>
            <person name="Kwon K.K."/>
            <person name="Lee Y.K."/>
            <person name="Lee H.K."/>
        </authorList>
    </citation>
    <scope>NUCLEOTIDE SEQUENCE [LARGE SCALE GENOMIC DNA]</scope>
    <source>
        <strain evidence="2 3">KCCM 42265</strain>
    </source>
</reference>
<evidence type="ECO:0000313" key="3">
    <source>
        <dbReference type="Proteomes" id="UP000509302"/>
    </source>
</evidence>
<dbReference type="InterPro" id="IPR012505">
    <property type="entry name" value="YbbR"/>
</dbReference>
<protein>
    <submittedName>
        <fullName evidence="2">YbbR-like domain-containing protein</fullName>
    </submittedName>
</protein>
<dbReference type="PANTHER" id="PTHR37804:SF1">
    <property type="entry name" value="CDAA REGULATORY PROTEIN CDAR"/>
    <property type="match status" value="1"/>
</dbReference>
<dbReference type="Pfam" id="PF07949">
    <property type="entry name" value="YbbR"/>
    <property type="match status" value="1"/>
</dbReference>
<dbReference type="Proteomes" id="UP000509302">
    <property type="component" value="Chromosome"/>
</dbReference>
<feature type="signal peptide" evidence="1">
    <location>
        <begin position="1"/>
        <end position="16"/>
    </location>
</feature>